<sequence length="258" mass="28825">MAAQAGRLIQDQNFNVHFGGKAVSRKADVNEGLRKGGAGGRKPLSDLSNSGKPSMNQAPKQFGSKNFTFIKEENATAKIRNDATRNRSVTKASEKSQTNNRKALSDISNSGKAHVQHSRKKHGTKLNDFTEEPLQLSAIAEEQFLHNHQECIKAQSKTMDKEQFLKTVGLDKDVSTYLVFPSKLTASNILKSDSQLKYLEFEDMAEELGEVRSTWKEMSGQVDSPPHCKTPKSPNFCTIWKDSDINFKLMETPELSKY</sequence>
<comment type="caution">
    <text evidence="2">The sequence shown here is derived from an EMBL/GenBank/DDBJ whole genome shotgun (WGS) entry which is preliminary data.</text>
</comment>
<dbReference type="AlphaFoldDB" id="A0AAD7VG10"/>
<dbReference type="InterPro" id="IPR039326">
    <property type="entry name" value="Patronus"/>
</dbReference>
<name>A0AAD7VG10_QUISA</name>
<proteinExistence type="predicted"/>
<evidence type="ECO:0000256" key="1">
    <source>
        <dbReference type="SAM" id="MobiDB-lite"/>
    </source>
</evidence>
<evidence type="ECO:0000313" key="2">
    <source>
        <dbReference type="EMBL" id="KAJ7974155.1"/>
    </source>
</evidence>
<dbReference type="KEGG" id="qsa:O6P43_004272"/>
<dbReference type="GO" id="GO:0007346">
    <property type="term" value="P:regulation of mitotic cell cycle"/>
    <property type="evidence" value="ECO:0007669"/>
    <property type="project" value="InterPro"/>
</dbReference>
<feature type="region of interest" description="Disordered" evidence="1">
    <location>
        <begin position="19"/>
        <end position="127"/>
    </location>
</feature>
<evidence type="ECO:0000313" key="3">
    <source>
        <dbReference type="Proteomes" id="UP001163823"/>
    </source>
</evidence>
<protein>
    <submittedName>
        <fullName evidence="2">Neuron navigator 1-like</fullName>
    </submittedName>
</protein>
<reference evidence="2" key="1">
    <citation type="journal article" date="2023" name="Science">
        <title>Elucidation of the pathway for biosynthesis of saponin adjuvants from the soapbark tree.</title>
        <authorList>
            <person name="Reed J."/>
            <person name="Orme A."/>
            <person name="El-Demerdash A."/>
            <person name="Owen C."/>
            <person name="Martin L.B.B."/>
            <person name="Misra R.C."/>
            <person name="Kikuchi S."/>
            <person name="Rejzek M."/>
            <person name="Martin A.C."/>
            <person name="Harkess A."/>
            <person name="Leebens-Mack J."/>
            <person name="Louveau T."/>
            <person name="Stephenson M.J."/>
            <person name="Osbourn A."/>
        </authorList>
    </citation>
    <scope>NUCLEOTIDE SEQUENCE</scope>
    <source>
        <strain evidence="2">S10</strain>
    </source>
</reference>
<feature type="compositionally biased region" description="Basic and acidic residues" evidence="1">
    <location>
        <begin position="70"/>
        <end position="85"/>
    </location>
</feature>
<dbReference type="EMBL" id="JARAOO010000003">
    <property type="protein sequence ID" value="KAJ7974155.1"/>
    <property type="molecule type" value="Genomic_DNA"/>
</dbReference>
<feature type="compositionally biased region" description="Polar residues" evidence="1">
    <location>
        <begin position="86"/>
        <end position="111"/>
    </location>
</feature>
<accession>A0AAD7VG10</accession>
<feature type="compositionally biased region" description="Polar residues" evidence="1">
    <location>
        <begin position="46"/>
        <end position="67"/>
    </location>
</feature>
<feature type="compositionally biased region" description="Basic and acidic residues" evidence="1">
    <location>
        <begin position="25"/>
        <end position="34"/>
    </location>
</feature>
<feature type="compositionally biased region" description="Basic residues" evidence="1">
    <location>
        <begin position="114"/>
        <end position="124"/>
    </location>
</feature>
<dbReference type="PANTHER" id="PTHR35125">
    <property type="entry name" value="NEURON NAVIGATOR 1-LIKE-RELATED"/>
    <property type="match status" value="1"/>
</dbReference>
<keyword evidence="3" id="KW-1185">Reference proteome</keyword>
<gene>
    <name evidence="2" type="ORF">O6P43_004272</name>
</gene>
<organism evidence="2 3">
    <name type="scientific">Quillaja saponaria</name>
    <name type="common">Soap bark tree</name>
    <dbReference type="NCBI Taxonomy" id="32244"/>
    <lineage>
        <taxon>Eukaryota</taxon>
        <taxon>Viridiplantae</taxon>
        <taxon>Streptophyta</taxon>
        <taxon>Embryophyta</taxon>
        <taxon>Tracheophyta</taxon>
        <taxon>Spermatophyta</taxon>
        <taxon>Magnoliopsida</taxon>
        <taxon>eudicotyledons</taxon>
        <taxon>Gunneridae</taxon>
        <taxon>Pentapetalae</taxon>
        <taxon>rosids</taxon>
        <taxon>fabids</taxon>
        <taxon>Fabales</taxon>
        <taxon>Quillajaceae</taxon>
        <taxon>Quillaja</taxon>
    </lineage>
</organism>
<dbReference type="Proteomes" id="UP001163823">
    <property type="component" value="Chromosome 3"/>
</dbReference>
<dbReference type="PANTHER" id="PTHR35125:SF2">
    <property type="entry name" value="PROTEIN PATRONUS 2-LIKE"/>
    <property type="match status" value="1"/>
</dbReference>